<gene>
    <name evidence="2" type="ORF">UFOPK2582_00594</name>
    <name evidence="3" type="ORF">UFOPK3046_00309</name>
    <name evidence="4" type="ORF">UFOPK3914_00898</name>
    <name evidence="5" type="ORF">UFOPK4173_01658</name>
    <name evidence="6" type="ORF">UFOPK4354_00157</name>
</gene>
<dbReference type="Gene3D" id="3.30.420.10">
    <property type="entry name" value="Ribonuclease H-like superfamily/Ribonuclease H"/>
    <property type="match status" value="1"/>
</dbReference>
<protein>
    <submittedName>
        <fullName evidence="6">Unannotated protein</fullName>
    </submittedName>
</protein>
<dbReference type="InterPro" id="IPR036397">
    <property type="entry name" value="RNaseH_sf"/>
</dbReference>
<evidence type="ECO:0000313" key="3">
    <source>
        <dbReference type="EMBL" id="CAB4797043.1"/>
    </source>
</evidence>
<dbReference type="EMBL" id="CAFBQW010000009">
    <property type="protein sequence ID" value="CAB5060627.1"/>
    <property type="molecule type" value="Genomic_DNA"/>
</dbReference>
<sequence length="212" mass="23728">MSQCTSTMVLMSAPPPSQWYGLDIETDTTINGLDARVAAIVAVAVSTDEEDFVLLGEELNILRDLEELISSLSPGVLITWNGNSFDMPFIAERAARGGVPLGLRFGPLEPTGWSRGRHHRPYTCSWGEHRHLDGYQLYRSDLGRQFKISCGLKSLSRMLGLEPVEVDRTQIHLLSDREMQEYVASDARLARELVARRMPLAYESCDHLVPAR</sequence>
<dbReference type="Pfam" id="PF03104">
    <property type="entry name" value="DNA_pol_B_exo1"/>
    <property type="match status" value="1"/>
</dbReference>
<evidence type="ECO:0000313" key="5">
    <source>
        <dbReference type="EMBL" id="CAB5039275.1"/>
    </source>
</evidence>
<dbReference type="AlphaFoldDB" id="A0A6J7U7H9"/>
<dbReference type="InterPro" id="IPR012337">
    <property type="entry name" value="RNaseH-like_sf"/>
</dbReference>
<accession>A0A6J7U7H9</accession>
<name>A0A6J7U7H9_9ZZZZ</name>
<organism evidence="6">
    <name type="scientific">freshwater metagenome</name>
    <dbReference type="NCBI Taxonomy" id="449393"/>
    <lineage>
        <taxon>unclassified sequences</taxon>
        <taxon>metagenomes</taxon>
        <taxon>ecological metagenomes</taxon>
    </lineage>
</organism>
<dbReference type="GO" id="GO:0003676">
    <property type="term" value="F:nucleic acid binding"/>
    <property type="evidence" value="ECO:0007669"/>
    <property type="project" value="InterPro"/>
</dbReference>
<evidence type="ECO:0000313" key="4">
    <source>
        <dbReference type="EMBL" id="CAB4978672.1"/>
    </source>
</evidence>
<dbReference type="InterPro" id="IPR006133">
    <property type="entry name" value="DNA-dir_DNA_pol_B_exonuc"/>
</dbReference>
<dbReference type="EMBL" id="CAEZXS010000052">
    <property type="protein sequence ID" value="CAB4694223.1"/>
    <property type="molecule type" value="Genomic_DNA"/>
</dbReference>
<dbReference type="EMBL" id="CAFBOG010000068">
    <property type="protein sequence ID" value="CAB4978672.1"/>
    <property type="molecule type" value="Genomic_DNA"/>
</dbReference>
<evidence type="ECO:0000313" key="6">
    <source>
        <dbReference type="EMBL" id="CAB5060627.1"/>
    </source>
</evidence>
<proteinExistence type="predicted"/>
<reference evidence="6" key="1">
    <citation type="submission" date="2020-05" db="EMBL/GenBank/DDBJ databases">
        <authorList>
            <person name="Chiriac C."/>
            <person name="Salcher M."/>
            <person name="Ghai R."/>
            <person name="Kavagutti S V."/>
        </authorList>
    </citation>
    <scope>NUCLEOTIDE SEQUENCE</scope>
</reference>
<dbReference type="EMBL" id="CAFAAQ010000015">
    <property type="protein sequence ID" value="CAB4797043.1"/>
    <property type="molecule type" value="Genomic_DNA"/>
</dbReference>
<evidence type="ECO:0000259" key="1">
    <source>
        <dbReference type="Pfam" id="PF03104"/>
    </source>
</evidence>
<feature type="domain" description="DNA-directed DNA polymerase family B exonuclease" evidence="1">
    <location>
        <begin position="57"/>
        <end position="99"/>
    </location>
</feature>
<dbReference type="EMBL" id="CAFBPW010000241">
    <property type="protein sequence ID" value="CAB5039275.1"/>
    <property type="molecule type" value="Genomic_DNA"/>
</dbReference>
<dbReference type="SUPFAM" id="SSF53098">
    <property type="entry name" value="Ribonuclease H-like"/>
    <property type="match status" value="1"/>
</dbReference>
<evidence type="ECO:0000313" key="2">
    <source>
        <dbReference type="EMBL" id="CAB4694223.1"/>
    </source>
</evidence>